<dbReference type="InterPro" id="IPR032368">
    <property type="entry name" value="RPN13_DEUBAD"/>
</dbReference>
<dbReference type="Pfam" id="PF16550">
    <property type="entry name" value="RPN13_C"/>
    <property type="match status" value="1"/>
</dbReference>
<evidence type="ECO:0000256" key="2">
    <source>
        <dbReference type="ARBA" id="ARBA00004496"/>
    </source>
</evidence>
<dbReference type="PANTHER" id="PTHR12225:SF0">
    <property type="entry name" value="PROTEASOMAL UBIQUITIN RECEPTOR ADRM1"/>
    <property type="match status" value="1"/>
</dbReference>
<dbReference type="Gene3D" id="1.10.2020.20">
    <property type="match status" value="1"/>
</dbReference>
<comment type="similarity">
    <text evidence="3">Belongs to the ADRM1 family.</text>
</comment>
<dbReference type="GO" id="GO:0008541">
    <property type="term" value="C:proteasome regulatory particle, lid subcomplex"/>
    <property type="evidence" value="ECO:0007669"/>
    <property type="project" value="TreeGrafter"/>
</dbReference>
<feature type="compositionally biased region" description="Acidic residues" evidence="7">
    <location>
        <begin position="394"/>
        <end position="412"/>
    </location>
</feature>
<evidence type="ECO:0000256" key="4">
    <source>
        <dbReference type="ARBA" id="ARBA00022490"/>
    </source>
</evidence>
<dbReference type="PROSITE" id="PS51917">
    <property type="entry name" value="PRU"/>
    <property type="match status" value="1"/>
</dbReference>
<dbReference type="GO" id="GO:0005634">
    <property type="term" value="C:nucleus"/>
    <property type="evidence" value="ECO:0007669"/>
    <property type="project" value="UniProtKB-SubCell"/>
</dbReference>
<keyword evidence="6" id="KW-0539">Nucleus</keyword>
<name>A0A3M6TGA2_POCDA</name>
<protein>
    <submittedName>
        <fullName evidence="10">Uncharacterized protein</fullName>
    </submittedName>
</protein>
<evidence type="ECO:0000256" key="1">
    <source>
        <dbReference type="ARBA" id="ARBA00004123"/>
    </source>
</evidence>
<dbReference type="InterPro" id="IPR006773">
    <property type="entry name" value="Rpn13/ADRM1"/>
</dbReference>
<feature type="compositionally biased region" description="Low complexity" evidence="7">
    <location>
        <begin position="201"/>
        <end position="228"/>
    </location>
</feature>
<dbReference type="EMBL" id="RCHS01003631">
    <property type="protein sequence ID" value="RMX40423.1"/>
    <property type="molecule type" value="Genomic_DNA"/>
</dbReference>
<evidence type="ECO:0000313" key="10">
    <source>
        <dbReference type="EMBL" id="RMX40423.1"/>
    </source>
</evidence>
<dbReference type="InterPro" id="IPR044867">
    <property type="entry name" value="DEUBAD_dom"/>
</dbReference>
<evidence type="ECO:0000259" key="9">
    <source>
        <dbReference type="PROSITE" id="PS51917"/>
    </source>
</evidence>
<keyword evidence="11" id="KW-1185">Reference proteome</keyword>
<comment type="subcellular location">
    <subcellularLocation>
        <location evidence="2">Cytoplasm</location>
    </subcellularLocation>
    <subcellularLocation>
        <location evidence="1">Nucleus</location>
    </subcellularLocation>
</comment>
<dbReference type="Pfam" id="PF04683">
    <property type="entry name" value="Rpn13_ADRM1_Pru"/>
    <property type="match status" value="1"/>
</dbReference>
<dbReference type="STRING" id="46731.A0A3M6TGA2"/>
<feature type="region of interest" description="Disordered" evidence="7">
    <location>
        <begin position="118"/>
        <end position="145"/>
    </location>
</feature>
<dbReference type="InterPro" id="IPR044868">
    <property type="entry name" value="Rpn13/ADRM1_Pru"/>
</dbReference>
<feature type="region of interest" description="Disordered" evidence="7">
    <location>
        <begin position="366"/>
        <end position="412"/>
    </location>
</feature>
<evidence type="ECO:0000256" key="3">
    <source>
        <dbReference type="ARBA" id="ARBA00009216"/>
    </source>
</evidence>
<accession>A0A3M6TGA2</accession>
<evidence type="ECO:0000256" key="6">
    <source>
        <dbReference type="ARBA" id="ARBA00023242"/>
    </source>
</evidence>
<feature type="region of interest" description="Disordered" evidence="7">
    <location>
        <begin position="181"/>
        <end position="242"/>
    </location>
</feature>
<dbReference type="OrthoDB" id="340431at2759"/>
<dbReference type="FunFam" id="2.30.29.70:FF:000001">
    <property type="entry name" value="Proteasomal ubiquitin receptor ADRM1"/>
    <property type="match status" value="1"/>
</dbReference>
<dbReference type="GO" id="GO:0005737">
    <property type="term" value="C:cytoplasm"/>
    <property type="evidence" value="ECO:0007669"/>
    <property type="project" value="UniProtKB-SubCell"/>
</dbReference>
<dbReference type="PROSITE" id="PS51916">
    <property type="entry name" value="DEUBAD"/>
    <property type="match status" value="1"/>
</dbReference>
<evidence type="ECO:0000256" key="7">
    <source>
        <dbReference type="SAM" id="MobiDB-lite"/>
    </source>
</evidence>
<dbReference type="GO" id="GO:0061133">
    <property type="term" value="F:endopeptidase activator activity"/>
    <property type="evidence" value="ECO:0007669"/>
    <property type="project" value="TreeGrafter"/>
</dbReference>
<feature type="domain" description="Pru" evidence="9">
    <location>
        <begin position="12"/>
        <end position="125"/>
    </location>
</feature>
<dbReference type="InterPro" id="IPR038108">
    <property type="entry name" value="RPN13_DEUBAD_sf"/>
</dbReference>
<dbReference type="Proteomes" id="UP000275408">
    <property type="component" value="Unassembled WGS sequence"/>
</dbReference>
<dbReference type="OMA" id="SNQRHFF"/>
<dbReference type="GO" id="GO:0070628">
    <property type="term" value="F:proteasome binding"/>
    <property type="evidence" value="ECO:0007669"/>
    <property type="project" value="TreeGrafter"/>
</dbReference>
<keyword evidence="5" id="KW-0647">Proteasome</keyword>
<proteinExistence type="inferred from homology"/>
<dbReference type="AlphaFoldDB" id="A0A3M6TGA2"/>
<feature type="domain" description="DEUBAD" evidence="8">
    <location>
        <begin position="265"/>
        <end position="377"/>
    </location>
</feature>
<keyword evidence="4" id="KW-0963">Cytoplasm</keyword>
<dbReference type="CDD" id="cd13314">
    <property type="entry name" value="PH_Rpn13"/>
    <property type="match status" value="1"/>
</dbReference>
<dbReference type="Gene3D" id="2.30.29.70">
    <property type="entry name" value="Proteasomal ubiquitin receptor Rpn13/ADRM1"/>
    <property type="match status" value="1"/>
</dbReference>
<dbReference type="PANTHER" id="PTHR12225">
    <property type="entry name" value="ADHESION REGULATING MOLECULE 1 110 KDA CELL MEMBRANE GLYCOPROTEIN"/>
    <property type="match status" value="1"/>
</dbReference>
<gene>
    <name evidence="10" type="ORF">pdam_00009480</name>
</gene>
<feature type="compositionally biased region" description="Low complexity" evidence="7">
    <location>
        <begin position="369"/>
        <end position="393"/>
    </location>
</feature>
<sequence length="412" mass="43958">MASGLFGHAGRSSSKNLVEFRAGKMTMKGTTVTPDKRKGMVYIYQSEDSLMHFCWKDRGTGNVEDDLIIFPDDIEYKRVKQCTTGRVFILKFKSSTRKFFFWMQEPKTDKDEEYSTKVNNLLNNPPTPGSGGGGSGLPPALAGLSEQLGDGQLQGLLGNLDQQQLLQLLSGYGGLGGHGGLSSAGSSISAPTAASPTPTRVQSSPGPRSTSSASSSGTTTPRPATATPSVPPAPQSRPTQPRHAVQLTDLQNILSNIQVPAENAEQASRENVDLSSVFTPDSIMPLLSDPEFREQLAPFLPAGEELPQSPTELSNTLRSPQFQQALGMFSSALQSGQLGPLMGQFGFNDEVMGAARRGDMVGFVRAVQDSSRPSTADSTSTSDATSRPTTANDGDQETEDKDKDEDEAMSLD</sequence>
<comment type="caution">
    <text evidence="10">The sequence shown here is derived from an EMBL/GenBank/DDBJ whole genome shotgun (WGS) entry which is preliminary data.</text>
</comment>
<dbReference type="FunFam" id="1.10.2020.20:FF:000001">
    <property type="entry name" value="Proteasomal ubiquitin receptor ADRM1"/>
    <property type="match status" value="1"/>
</dbReference>
<evidence type="ECO:0000256" key="5">
    <source>
        <dbReference type="ARBA" id="ARBA00022942"/>
    </source>
</evidence>
<dbReference type="InterPro" id="IPR038633">
    <property type="entry name" value="Rpn13/ADRM1_Pru_sf"/>
</dbReference>
<feature type="compositionally biased region" description="Polar residues" evidence="7">
    <location>
        <begin position="190"/>
        <end position="200"/>
    </location>
</feature>
<reference evidence="10 11" key="1">
    <citation type="journal article" date="2018" name="Sci. Rep.">
        <title>Comparative analysis of the Pocillopora damicornis genome highlights role of immune system in coral evolution.</title>
        <authorList>
            <person name="Cunning R."/>
            <person name="Bay R.A."/>
            <person name="Gillette P."/>
            <person name="Baker A.C."/>
            <person name="Traylor-Knowles N."/>
        </authorList>
    </citation>
    <scope>NUCLEOTIDE SEQUENCE [LARGE SCALE GENOMIC DNA]</scope>
    <source>
        <strain evidence="10">RSMAS</strain>
        <tissue evidence="10">Whole animal</tissue>
    </source>
</reference>
<organism evidence="10 11">
    <name type="scientific">Pocillopora damicornis</name>
    <name type="common">Cauliflower coral</name>
    <name type="synonym">Millepora damicornis</name>
    <dbReference type="NCBI Taxonomy" id="46731"/>
    <lineage>
        <taxon>Eukaryota</taxon>
        <taxon>Metazoa</taxon>
        <taxon>Cnidaria</taxon>
        <taxon>Anthozoa</taxon>
        <taxon>Hexacorallia</taxon>
        <taxon>Scleractinia</taxon>
        <taxon>Astrocoeniina</taxon>
        <taxon>Pocilloporidae</taxon>
        <taxon>Pocillopora</taxon>
    </lineage>
</organism>
<evidence type="ECO:0000313" key="11">
    <source>
        <dbReference type="Proteomes" id="UP000275408"/>
    </source>
</evidence>
<evidence type="ECO:0000259" key="8">
    <source>
        <dbReference type="PROSITE" id="PS51916"/>
    </source>
</evidence>